<dbReference type="NCBIfam" id="TIGR00254">
    <property type="entry name" value="GGDEF"/>
    <property type="match status" value="1"/>
</dbReference>
<dbReference type="Pfam" id="PF00990">
    <property type="entry name" value="GGDEF"/>
    <property type="match status" value="1"/>
</dbReference>
<gene>
    <name evidence="4" type="ordered locus">EAT1b_2235</name>
</gene>
<evidence type="ECO:0000259" key="2">
    <source>
        <dbReference type="PROSITE" id="PS50883"/>
    </source>
</evidence>
<dbReference type="InterPro" id="IPR000160">
    <property type="entry name" value="GGDEF_dom"/>
</dbReference>
<feature type="domain" description="GGDEF" evidence="3">
    <location>
        <begin position="365"/>
        <end position="496"/>
    </location>
</feature>
<dbReference type="PROSITE" id="PS50883">
    <property type="entry name" value="EAL"/>
    <property type="match status" value="1"/>
</dbReference>
<dbReference type="Gene3D" id="3.20.20.450">
    <property type="entry name" value="EAL domain"/>
    <property type="match status" value="1"/>
</dbReference>
<feature type="transmembrane region" description="Helical" evidence="1">
    <location>
        <begin position="253"/>
        <end position="274"/>
    </location>
</feature>
<dbReference type="Gene3D" id="6.10.340.10">
    <property type="match status" value="1"/>
</dbReference>
<dbReference type="Pfam" id="PF05228">
    <property type="entry name" value="CHASE4"/>
    <property type="match status" value="1"/>
</dbReference>
<feature type="transmembrane region" description="Helical" evidence="1">
    <location>
        <begin position="12"/>
        <end position="34"/>
    </location>
</feature>
<dbReference type="InterPro" id="IPR035919">
    <property type="entry name" value="EAL_sf"/>
</dbReference>
<dbReference type="InterPro" id="IPR043128">
    <property type="entry name" value="Rev_trsase/Diguanyl_cyclase"/>
</dbReference>
<dbReference type="OrthoDB" id="9759607at2"/>
<dbReference type="InterPro" id="IPR001633">
    <property type="entry name" value="EAL_dom"/>
</dbReference>
<evidence type="ECO:0000313" key="4">
    <source>
        <dbReference type="EMBL" id="ACQ71157.1"/>
    </source>
</evidence>
<dbReference type="RefSeq" id="WP_015880716.1">
    <property type="nucleotide sequence ID" value="NC_012673.1"/>
</dbReference>
<dbReference type="SMART" id="SM00052">
    <property type="entry name" value="EAL"/>
    <property type="match status" value="1"/>
</dbReference>
<keyword evidence="1" id="KW-0812">Transmembrane</keyword>
<evidence type="ECO:0000259" key="3">
    <source>
        <dbReference type="PROSITE" id="PS50887"/>
    </source>
</evidence>
<dbReference type="GO" id="GO:0071111">
    <property type="term" value="F:cyclic-guanylate-specific phosphodiesterase activity"/>
    <property type="evidence" value="ECO:0007669"/>
    <property type="project" value="InterPro"/>
</dbReference>
<dbReference type="Pfam" id="PF00563">
    <property type="entry name" value="EAL"/>
    <property type="match status" value="1"/>
</dbReference>
<accession>C4L2A5</accession>
<dbReference type="EMBL" id="CP001615">
    <property type="protein sequence ID" value="ACQ71157.1"/>
    <property type="molecule type" value="Genomic_DNA"/>
</dbReference>
<keyword evidence="1" id="KW-1133">Transmembrane helix</keyword>
<proteinExistence type="predicted"/>
<feature type="domain" description="EAL" evidence="2">
    <location>
        <begin position="506"/>
        <end position="758"/>
    </location>
</feature>
<keyword evidence="1" id="KW-0472">Membrane</keyword>
<evidence type="ECO:0000313" key="5">
    <source>
        <dbReference type="Proteomes" id="UP000000716"/>
    </source>
</evidence>
<dbReference type="PANTHER" id="PTHR33121">
    <property type="entry name" value="CYCLIC DI-GMP PHOSPHODIESTERASE PDEF"/>
    <property type="match status" value="1"/>
</dbReference>
<organism evidence="4 5">
    <name type="scientific">Exiguobacterium sp. (strain ATCC BAA-1283 / AT1b)</name>
    <dbReference type="NCBI Taxonomy" id="360911"/>
    <lineage>
        <taxon>Bacteria</taxon>
        <taxon>Bacillati</taxon>
        <taxon>Bacillota</taxon>
        <taxon>Bacilli</taxon>
        <taxon>Bacillales</taxon>
        <taxon>Bacillales Family XII. Incertae Sedis</taxon>
        <taxon>Exiguobacterium</taxon>
    </lineage>
</organism>
<dbReference type="SMART" id="SM00267">
    <property type="entry name" value="GGDEF"/>
    <property type="match status" value="1"/>
</dbReference>
<dbReference type="CDD" id="cd01948">
    <property type="entry name" value="EAL"/>
    <property type="match status" value="1"/>
</dbReference>
<reference evidence="4 5" key="1">
    <citation type="journal article" date="2011" name="J. Bacteriol.">
        <title>Complete genome sequence of the Thermophilic Bacterium Exiguobacterium sp. AT1b.</title>
        <authorList>
            <person name="Vishnivetskaya T.A."/>
            <person name="Lucas S."/>
            <person name="Copeland A."/>
            <person name="Lapidus A."/>
            <person name="Glavina Del Rio T."/>
            <person name="Dalin E."/>
            <person name="Tice H."/>
            <person name="Bruce D.C."/>
            <person name="Goodwin L.A."/>
            <person name="Pitluck S."/>
            <person name="Saunders E."/>
            <person name="Brettin T."/>
            <person name="Detter C."/>
            <person name="Han C."/>
            <person name="Larimer F."/>
            <person name="Land M.L."/>
            <person name="Hauser L.J."/>
            <person name="Kyrpides N.C."/>
            <person name="Ovchinnikova G."/>
            <person name="Kathariou S."/>
            <person name="Ramaley R.F."/>
            <person name="Rodrigues D.F."/>
            <person name="Hendrix C."/>
            <person name="Richardson P."/>
            <person name="Tiedje J.M."/>
        </authorList>
    </citation>
    <scope>NUCLEOTIDE SEQUENCE [LARGE SCALE GENOMIC DNA]</scope>
    <source>
        <strain evidence="5">ATCC BAA-1283 / AT1b</strain>
    </source>
</reference>
<dbReference type="HOGENOM" id="CLU_000445_91_2_9"/>
<keyword evidence="5" id="KW-1185">Reference proteome</keyword>
<dbReference type="SUPFAM" id="SSF55073">
    <property type="entry name" value="Nucleotide cyclase"/>
    <property type="match status" value="1"/>
</dbReference>
<dbReference type="AlphaFoldDB" id="C4L2A5"/>
<dbReference type="SUPFAM" id="SSF141868">
    <property type="entry name" value="EAL domain-like"/>
    <property type="match status" value="1"/>
</dbReference>
<dbReference type="Proteomes" id="UP000000716">
    <property type="component" value="Chromosome"/>
</dbReference>
<dbReference type="InterPro" id="IPR007892">
    <property type="entry name" value="CHASE4"/>
</dbReference>
<dbReference type="Gene3D" id="3.30.70.270">
    <property type="match status" value="1"/>
</dbReference>
<dbReference type="CDD" id="cd01949">
    <property type="entry name" value="GGDEF"/>
    <property type="match status" value="1"/>
</dbReference>
<dbReference type="eggNOG" id="COG5001">
    <property type="taxonomic scope" value="Bacteria"/>
</dbReference>
<dbReference type="InterPro" id="IPR029787">
    <property type="entry name" value="Nucleotide_cyclase"/>
</dbReference>
<dbReference type="PANTHER" id="PTHR33121:SF70">
    <property type="entry name" value="SIGNALING PROTEIN YKOW"/>
    <property type="match status" value="1"/>
</dbReference>
<sequence>MVGLRVQTKLFIAIAVNIVLFIGVILFVIKPYFVEKSIEQDRAMTRDQIESVSEVFANHRLMLERILVDWSVWTNAYDFVQNQNEAFIENNMGEETLENLGVGAMIFLDRDRKVVYSEFTQFYELDREEDKEIFTNDLIRYVNSSGIKQSAVYGTDFGPVVFMSHPIVKSDGTGEPGGTLVLIQKIGPDFMAAMSAQAKTKLSISPLSHQQLTVDQDNQFARVSLPLQSVYQDANWELNFSVKRTYYTNTQTMLETGMIGLLVLGLGLLLTLFWTVNQIVTKRLMGIVNQLKWITKERNSRLRIQLHPNQQDEIEEMAISMNEVLDALEQTQKESLTRAFRDSLTRLPNRLAVEEMFVSLPDTTRSIGVMGIDLDNFRRINDQFGQRTGDAMLTFFASRLMFYKEDGFVARIGADEFILIHPEWTTEELMIIANQLVKDLREWGLKQGMNHLTLSIGIDELTGPTHHSYEVMMARLDVVLHEAKASGKDQILSYHEIEDGSHYLQALEMERDLRHALRHDEFELYYQPIVSPQPFQVRGVEALIRWHHPQKGFVSPGVFIPVAEQLGLISDVGRWVLVRAITEIQEYAEQFDLFLSINVSKRQILDDSFLEALEETLAKTGFPPHRLHVEITESEVGGNVYELQQFIQALKTIGVKISLDDFGVGTSSLSYLQSLRLDIVKIDQNFVKGIPENKFDRALLEGLYQTFQTLGLEIVTEGVERPEQLAFVLEYSGSLIQGYHYSKPIPVDQLHLYLRKTVMTQI</sequence>
<name>C4L2A5_EXISA</name>
<protein>
    <submittedName>
        <fullName evidence="4">Diguanylate cyclase/phosphodiesterase with extracellular sensor</fullName>
    </submittedName>
</protein>
<dbReference type="STRING" id="360911.EAT1b_2235"/>
<dbReference type="PROSITE" id="PS50887">
    <property type="entry name" value="GGDEF"/>
    <property type="match status" value="1"/>
</dbReference>
<dbReference type="KEGG" id="eat:EAT1b_2235"/>
<dbReference type="InterPro" id="IPR050706">
    <property type="entry name" value="Cyclic-di-GMP_PDE-like"/>
</dbReference>
<evidence type="ECO:0000256" key="1">
    <source>
        <dbReference type="SAM" id="Phobius"/>
    </source>
</evidence>